<dbReference type="KEGG" id="aprc:113855928"/>
<dbReference type="GO" id="GO:0034220">
    <property type="term" value="P:monoatomic ion transmembrane transport"/>
    <property type="evidence" value="ECO:0007669"/>
    <property type="project" value="UniProtKB-KW"/>
</dbReference>
<evidence type="ECO:0000256" key="8">
    <source>
        <dbReference type="ARBA" id="ARBA00023303"/>
    </source>
</evidence>
<feature type="transmembrane region" description="Helical" evidence="9">
    <location>
        <begin position="155"/>
        <end position="172"/>
    </location>
</feature>
<evidence type="ECO:0000313" key="10">
    <source>
        <dbReference type="Proteomes" id="UP000694853"/>
    </source>
</evidence>
<dbReference type="OrthoDB" id="68611at2759"/>
<name>A0A8B8KHR4_ABRPR</name>
<comment type="similarity">
    <text evidence="2">Belongs to the aromatic acid exporter (TC 2.A.85) family.</text>
</comment>
<dbReference type="GO" id="GO:0015743">
    <property type="term" value="P:malate transport"/>
    <property type="evidence" value="ECO:0007669"/>
    <property type="project" value="InterPro"/>
</dbReference>
<dbReference type="GO" id="GO:0016020">
    <property type="term" value="C:membrane"/>
    <property type="evidence" value="ECO:0007669"/>
    <property type="project" value="UniProtKB-SubCell"/>
</dbReference>
<gene>
    <name evidence="11" type="primary">LOC113855928</name>
</gene>
<evidence type="ECO:0000256" key="5">
    <source>
        <dbReference type="ARBA" id="ARBA00022989"/>
    </source>
</evidence>
<feature type="transmembrane region" description="Helical" evidence="9">
    <location>
        <begin position="46"/>
        <end position="64"/>
    </location>
</feature>
<feature type="transmembrane region" description="Helical" evidence="9">
    <location>
        <begin position="129"/>
        <end position="148"/>
    </location>
</feature>
<feature type="transmembrane region" description="Helical" evidence="9">
    <location>
        <begin position="187"/>
        <end position="209"/>
    </location>
</feature>
<comment type="subcellular location">
    <subcellularLocation>
        <location evidence="1">Membrane</location>
        <topology evidence="1">Multi-pass membrane protein</topology>
    </subcellularLocation>
</comment>
<dbReference type="GeneID" id="113855928"/>
<evidence type="ECO:0000256" key="4">
    <source>
        <dbReference type="ARBA" id="ARBA00022692"/>
    </source>
</evidence>
<evidence type="ECO:0000313" key="11">
    <source>
        <dbReference type="RefSeq" id="XP_027343357.1"/>
    </source>
</evidence>
<keyword evidence="6" id="KW-0406">Ion transport</keyword>
<keyword evidence="4 9" id="KW-0812">Transmembrane</keyword>
<keyword evidence="10" id="KW-1185">Reference proteome</keyword>
<organism evidence="10 11">
    <name type="scientific">Abrus precatorius</name>
    <name type="common">Indian licorice</name>
    <name type="synonym">Glycine abrus</name>
    <dbReference type="NCBI Taxonomy" id="3816"/>
    <lineage>
        <taxon>Eukaryota</taxon>
        <taxon>Viridiplantae</taxon>
        <taxon>Streptophyta</taxon>
        <taxon>Embryophyta</taxon>
        <taxon>Tracheophyta</taxon>
        <taxon>Spermatophyta</taxon>
        <taxon>Magnoliopsida</taxon>
        <taxon>eudicotyledons</taxon>
        <taxon>Gunneridae</taxon>
        <taxon>Pentapetalae</taxon>
        <taxon>rosids</taxon>
        <taxon>fabids</taxon>
        <taxon>Fabales</taxon>
        <taxon>Fabaceae</taxon>
        <taxon>Papilionoideae</taxon>
        <taxon>50 kb inversion clade</taxon>
        <taxon>NPAAA clade</taxon>
        <taxon>indigoferoid/millettioid clade</taxon>
        <taxon>Abreae</taxon>
        <taxon>Abrus</taxon>
    </lineage>
</organism>
<keyword evidence="7 9" id="KW-0472">Membrane</keyword>
<feature type="transmembrane region" description="Helical" evidence="9">
    <location>
        <begin position="102"/>
        <end position="123"/>
    </location>
</feature>
<evidence type="ECO:0000256" key="2">
    <source>
        <dbReference type="ARBA" id="ARBA00007079"/>
    </source>
</evidence>
<evidence type="ECO:0000256" key="6">
    <source>
        <dbReference type="ARBA" id="ARBA00023065"/>
    </source>
</evidence>
<evidence type="ECO:0000256" key="1">
    <source>
        <dbReference type="ARBA" id="ARBA00004141"/>
    </source>
</evidence>
<dbReference type="InterPro" id="IPR020966">
    <property type="entry name" value="ALMT"/>
</dbReference>
<proteinExistence type="inferred from homology"/>
<accession>A0A8B8KHR4</accession>
<feature type="transmembrane region" description="Helical" evidence="9">
    <location>
        <begin position="76"/>
        <end position="95"/>
    </location>
</feature>
<dbReference type="RefSeq" id="XP_027343357.1">
    <property type="nucleotide sequence ID" value="XM_027487556.1"/>
</dbReference>
<keyword evidence="3" id="KW-0813">Transport</keyword>
<dbReference type="Pfam" id="PF11744">
    <property type="entry name" value="ALMT"/>
    <property type="match status" value="1"/>
</dbReference>
<reference evidence="10" key="1">
    <citation type="journal article" date="2019" name="Toxins">
        <title>Detection of Abrin-Like and Prepropulchellin-Like Toxin Genes and Transcripts Using Whole Genome Sequencing and Full-Length Transcript Sequencing of Abrus precatorius.</title>
        <authorList>
            <person name="Hovde B.T."/>
            <person name="Daligault H.E."/>
            <person name="Hanschen E.R."/>
            <person name="Kunde Y.A."/>
            <person name="Johnson M.B."/>
            <person name="Starkenburg S.R."/>
            <person name="Johnson S.L."/>
        </authorList>
    </citation>
    <scope>NUCLEOTIDE SEQUENCE [LARGE SCALE GENOMIC DNA]</scope>
</reference>
<sequence length="295" mass="32360">MALAAGAEYTTGCTHTWRTLPEKSRARLLKFTKMVKKIGQDDPRRVIHSFKFGLALVLISILEHLRPSFYGFGDNIIWAVLTVVLVLEFSVGATLGKGLNRMLATGLAGAMGVATHRIAALSGEKGKDVLTSTFIFVIGGTVTFMRFSPRLKARYDYGLIIFILTFCLVSLSDNTESELQEMAHERFLTIIIGSCIAITVCIGICPVWVGQDLHNQIAGNIEKLADFLEGFGGEYFNDNIGNTEAEGDKPFLRRYESVLSSKSSEETMVTPITLFWQDGNLVMAGSDFATHGSNT</sequence>
<dbReference type="AlphaFoldDB" id="A0A8B8KHR4"/>
<dbReference type="PANTHER" id="PTHR31086">
    <property type="entry name" value="ALUMINUM-ACTIVATED MALATE TRANSPORTER 10"/>
    <property type="match status" value="1"/>
</dbReference>
<reference evidence="11" key="2">
    <citation type="submission" date="2025-08" db="UniProtKB">
        <authorList>
            <consortium name="RefSeq"/>
        </authorList>
    </citation>
    <scope>IDENTIFICATION</scope>
    <source>
        <tissue evidence="11">Young leaves</tissue>
    </source>
</reference>
<keyword evidence="5 9" id="KW-1133">Transmembrane helix</keyword>
<protein>
    <submittedName>
        <fullName evidence="11">Aluminum-activated malate transporter 2-like</fullName>
    </submittedName>
</protein>
<keyword evidence="8" id="KW-0407">Ion channel</keyword>
<evidence type="ECO:0000256" key="7">
    <source>
        <dbReference type="ARBA" id="ARBA00023136"/>
    </source>
</evidence>
<evidence type="ECO:0000256" key="9">
    <source>
        <dbReference type="SAM" id="Phobius"/>
    </source>
</evidence>
<dbReference type="Proteomes" id="UP000694853">
    <property type="component" value="Unplaced"/>
</dbReference>
<evidence type="ECO:0000256" key="3">
    <source>
        <dbReference type="ARBA" id="ARBA00022448"/>
    </source>
</evidence>